<feature type="non-terminal residue" evidence="1">
    <location>
        <position position="1"/>
    </location>
</feature>
<dbReference type="PANTHER" id="PTHR34407">
    <property type="entry name" value="EXPRESSED PROTEIN"/>
    <property type="match status" value="1"/>
</dbReference>
<comment type="caution">
    <text evidence="1">The sequence shown here is derived from an EMBL/GenBank/DDBJ whole genome shotgun (WGS) entry which is preliminary data.</text>
</comment>
<dbReference type="InterPro" id="IPR036514">
    <property type="entry name" value="SGNH_hydro_sf"/>
</dbReference>
<evidence type="ECO:0000313" key="1">
    <source>
        <dbReference type="EMBL" id="CAH3112755.1"/>
    </source>
</evidence>
<sequence length="438" mass="49297">LDEVQDALENDHDVFSLWNFEDKLLSKAIKTGNSVRMKNILRKALRGEDIKLVVLGGSNSAGGCLGADEKSLDGLYFGVFVNWWNNYIGGITKAVMKEIQLAIGATGSYFYSYCYQTFLGAREKIDIVLIEVSVNDLNKSTPLEQLTRQVLTHPSTPAVLFINLVSYERNNRLICTNLECFGQTKLARYYNITSLGLRELFCHKEKGNWRAVIKNTTASDGQHLNVNAHALVATMMIKYVKSVFKEVISDINKGIGQVETKDIKLPKILLIKSETEILRQPLCWTGKTPDASKPIHHPSLRFKIVDNVGFSMCLKLKNKTKPLRPDAFGGWCGGKKFSYLKLSVFVPDLKIKDVPTSSRSVTVMVMNERCHATIWLDNENNTAVYFSETYIGFDQVDTVLTRVKPGYHNLTVRTMCKGTFMVSGIFVGPPDFRMRCPH</sequence>
<dbReference type="SUPFAM" id="SSF52266">
    <property type="entry name" value="SGNH hydrolase"/>
    <property type="match status" value="1"/>
</dbReference>
<organism evidence="1 2">
    <name type="scientific">Porites lobata</name>
    <dbReference type="NCBI Taxonomy" id="104759"/>
    <lineage>
        <taxon>Eukaryota</taxon>
        <taxon>Metazoa</taxon>
        <taxon>Cnidaria</taxon>
        <taxon>Anthozoa</taxon>
        <taxon>Hexacorallia</taxon>
        <taxon>Scleractinia</taxon>
        <taxon>Fungiina</taxon>
        <taxon>Poritidae</taxon>
        <taxon>Porites</taxon>
    </lineage>
</organism>
<accession>A0ABN8NKA5</accession>
<name>A0ABN8NKA5_9CNID</name>
<dbReference type="PANTHER" id="PTHR34407:SF1">
    <property type="entry name" value="SGNH HYDROLASE-TYPE ESTERASE DOMAIN-CONTAINING PROTEIN"/>
    <property type="match status" value="1"/>
</dbReference>
<gene>
    <name evidence="1" type="ORF">PLOB_00021473</name>
</gene>
<dbReference type="EMBL" id="CALNXK010000025">
    <property type="protein sequence ID" value="CAH3112755.1"/>
    <property type="molecule type" value="Genomic_DNA"/>
</dbReference>
<keyword evidence="2" id="KW-1185">Reference proteome</keyword>
<dbReference type="Gene3D" id="3.40.50.1110">
    <property type="entry name" value="SGNH hydrolase"/>
    <property type="match status" value="1"/>
</dbReference>
<dbReference type="CDD" id="cd00229">
    <property type="entry name" value="SGNH_hydrolase"/>
    <property type="match status" value="1"/>
</dbReference>
<evidence type="ECO:0000313" key="2">
    <source>
        <dbReference type="Proteomes" id="UP001159405"/>
    </source>
</evidence>
<reference evidence="1 2" key="1">
    <citation type="submission" date="2022-05" db="EMBL/GenBank/DDBJ databases">
        <authorList>
            <consortium name="Genoscope - CEA"/>
            <person name="William W."/>
        </authorList>
    </citation>
    <scope>NUCLEOTIDE SEQUENCE [LARGE SCALE GENOMIC DNA]</scope>
</reference>
<evidence type="ECO:0008006" key="3">
    <source>
        <dbReference type="Google" id="ProtNLM"/>
    </source>
</evidence>
<proteinExistence type="predicted"/>
<protein>
    <recommendedName>
        <fullName evidence="3">SGNH hydrolase-type esterase domain-containing protein</fullName>
    </recommendedName>
</protein>
<dbReference type="Proteomes" id="UP001159405">
    <property type="component" value="Unassembled WGS sequence"/>
</dbReference>